<organism evidence="11 12">
    <name type="scientific">Eragrostis curvula</name>
    <name type="common">weeping love grass</name>
    <dbReference type="NCBI Taxonomy" id="38414"/>
    <lineage>
        <taxon>Eukaryota</taxon>
        <taxon>Viridiplantae</taxon>
        <taxon>Streptophyta</taxon>
        <taxon>Embryophyta</taxon>
        <taxon>Tracheophyta</taxon>
        <taxon>Spermatophyta</taxon>
        <taxon>Magnoliopsida</taxon>
        <taxon>Liliopsida</taxon>
        <taxon>Poales</taxon>
        <taxon>Poaceae</taxon>
        <taxon>PACMAD clade</taxon>
        <taxon>Chloridoideae</taxon>
        <taxon>Eragrostideae</taxon>
        <taxon>Eragrostidinae</taxon>
        <taxon>Eragrostis</taxon>
    </lineage>
</organism>
<dbReference type="SUPFAM" id="SSF52540">
    <property type="entry name" value="P-loop containing nucleoside triphosphate hydrolases"/>
    <property type="match status" value="1"/>
</dbReference>
<comment type="similarity">
    <text evidence="1">Belongs to the disease resistance NB-LRR family.</text>
</comment>
<dbReference type="Pfam" id="PF25019">
    <property type="entry name" value="LRR_R13L1-DRL21"/>
    <property type="match status" value="1"/>
</dbReference>
<dbReference type="Proteomes" id="UP000324897">
    <property type="component" value="Chromosome 4"/>
</dbReference>
<dbReference type="PANTHER" id="PTHR36766">
    <property type="entry name" value="PLANT BROAD-SPECTRUM MILDEW RESISTANCE PROTEIN RPW8"/>
    <property type="match status" value="1"/>
</dbReference>
<dbReference type="EMBL" id="RWGY01000007">
    <property type="protein sequence ID" value="TVU39508.1"/>
    <property type="molecule type" value="Genomic_DNA"/>
</dbReference>
<evidence type="ECO:0000256" key="3">
    <source>
        <dbReference type="ARBA" id="ARBA00022737"/>
    </source>
</evidence>
<dbReference type="AlphaFoldDB" id="A0A5J9VUD1"/>
<feature type="domain" description="Disease resistance N-terminal" evidence="8">
    <location>
        <begin position="37"/>
        <end position="108"/>
    </location>
</feature>
<dbReference type="InterPro" id="IPR042197">
    <property type="entry name" value="Apaf_helical"/>
</dbReference>
<proteinExistence type="inferred from homology"/>
<dbReference type="PANTHER" id="PTHR36766:SF40">
    <property type="entry name" value="DISEASE RESISTANCE PROTEIN RGA3"/>
    <property type="match status" value="1"/>
</dbReference>
<evidence type="ECO:0000259" key="8">
    <source>
        <dbReference type="Pfam" id="PF18052"/>
    </source>
</evidence>
<evidence type="ECO:0000256" key="4">
    <source>
        <dbReference type="ARBA" id="ARBA00022741"/>
    </source>
</evidence>
<keyword evidence="6" id="KW-0067">ATP-binding</keyword>
<dbReference type="Gene3D" id="1.10.10.10">
    <property type="entry name" value="Winged helix-like DNA-binding domain superfamily/Winged helix DNA-binding domain"/>
    <property type="match status" value="1"/>
</dbReference>
<feature type="domain" description="R13L1/DRL21-like LRR repeat region" evidence="10">
    <location>
        <begin position="787"/>
        <end position="854"/>
    </location>
</feature>
<feature type="domain" description="NB-ARC" evidence="7">
    <location>
        <begin position="213"/>
        <end position="371"/>
    </location>
</feature>
<evidence type="ECO:0000256" key="2">
    <source>
        <dbReference type="ARBA" id="ARBA00022614"/>
    </source>
</evidence>
<dbReference type="GO" id="GO:0043531">
    <property type="term" value="F:ADP binding"/>
    <property type="evidence" value="ECO:0007669"/>
    <property type="project" value="InterPro"/>
</dbReference>
<feature type="domain" description="Disease resistance protein winged helix" evidence="9">
    <location>
        <begin position="458"/>
        <end position="525"/>
    </location>
</feature>
<dbReference type="InterPro" id="IPR058922">
    <property type="entry name" value="WHD_DRP"/>
</dbReference>
<evidence type="ECO:0000259" key="10">
    <source>
        <dbReference type="Pfam" id="PF25019"/>
    </source>
</evidence>
<reference evidence="11 12" key="1">
    <citation type="journal article" date="2019" name="Sci. Rep.">
        <title>A high-quality genome of Eragrostis curvula grass provides insights into Poaceae evolution and supports new strategies to enhance forage quality.</title>
        <authorList>
            <person name="Carballo J."/>
            <person name="Santos B.A.C.M."/>
            <person name="Zappacosta D."/>
            <person name="Garbus I."/>
            <person name="Selva J.P."/>
            <person name="Gallo C.A."/>
            <person name="Diaz A."/>
            <person name="Albertini E."/>
            <person name="Caccamo M."/>
            <person name="Echenique V."/>
        </authorList>
    </citation>
    <scope>NUCLEOTIDE SEQUENCE [LARGE SCALE GENOMIC DNA]</scope>
    <source>
        <strain evidence="12">cv. Victoria</strain>
        <tissue evidence="11">Leaf</tissue>
    </source>
</reference>
<comment type="caution">
    <text evidence="11">The sequence shown here is derived from an EMBL/GenBank/DDBJ whole genome shotgun (WGS) entry which is preliminary data.</text>
</comment>
<name>A0A5J9VUD1_9POAL</name>
<dbReference type="OrthoDB" id="2973320at2759"/>
<evidence type="ECO:0000256" key="5">
    <source>
        <dbReference type="ARBA" id="ARBA00022821"/>
    </source>
</evidence>
<dbReference type="InterPro" id="IPR002182">
    <property type="entry name" value="NB-ARC"/>
</dbReference>
<sequence>MAWFAAAQDVVVTATAVVSGASDWANFFQLIRPANFQEQNQAEQLKQNLWCLEMSLPRVRDLVNYSEWWIHHEAVAELLPRLKDMVCDAEDFVEEYSYCELKRKLERNLNAVSNHSDYINNVTHGSIGKIQEIQQRIEHLVSQMKEMGLHGELPHFDQSFRLETSSFVDESKIFYCKDETSRLIRLLGVPIKRKRTGNCISMRESTSHANENKSNASVLAIVGIGGAGKTTLVQQICNDRRVKRYFGVPIWICVSYKFDEKKIAREFIRSTTGEKMEVSDSTDLLQRKIRDVVLKKRFLLVLDDMWDDVCINEGEKWQVLLQALIHGLPGSMILVTTRSHKVAELVSTMMPFHLNGLPDATFWSFFKFCVFGSAVPEISPELESIGKRITSKLTGSPLAAKTLGRFLCSSRDIEDWTRISECELWELRQNKNDILPVLQLSYQYLPSHLKKCFLVCALYPKGYMFDEDLLICIWRGSDLLGSQGFRQSRDVGQGYLQDLISRSFFRSVPNGSSKYMIRSLMHDMAQLVSRNEYRMIKDVSDLRDVPENIRHLSICSSGNIGYSSLISLSKYKKLQSLVCCGDFKYMDFTPILKHWFQELKFIRVLSLACKLQEIPENIVNLKLLRYLGISSVCSFKELPSSFCSLYNLQILDVPNIDLLYLPKGFDNLVNLQWMKSKSFQYCQDCSYFNAAKGHSEGIQLLKHIDQIHGSLKIENLGKVRSKAETAELLSNKKHLEKLTLNWKHGGQTNASNIVKFKDDNSKLLQLIRKNGSSENNVYEPLPQPSNLKLRRHRRKNGTTTDMEVIESLSPHTNLKCLDILYFGGESMPNWFKPERLPNLRSLKFHYCDRVSSIQLSGSHNTRLFIPQGLFSRRHCSEFFFLTSISLKSCMNLSSIEGFLQRAYLPTLRTLSVICCPSINWERLMDLPSSLEILTLDKFGKSSDYFVSSLLILSSLTYLHLSCPYLTSIPLGIWSKELTSLKKLKIHSCTSLASFEVPETALNPSYSGGMIGSFLSLSELDIFFCQKLSSLDELLVPDYLPAIKVIKIGNCSDLVSLPVERFADFLFLENLEIFSCPGLGGQRGRRLALPSSLKRLYLATCGDISGWIPSCLHNLTFLMRLWLGECPCITTIPDNLWRRHLPALKELVIWGCQDLVSIGGAQNIAYIHNVYIADCPELEELNQPYRIGYNDTLSPNHAQSAPNQVMEVNRTKQVATTSLLTT</sequence>
<evidence type="ECO:0000259" key="7">
    <source>
        <dbReference type="Pfam" id="PF00931"/>
    </source>
</evidence>
<keyword evidence="2" id="KW-0433">Leucine-rich repeat</keyword>
<evidence type="ECO:0008006" key="13">
    <source>
        <dbReference type="Google" id="ProtNLM"/>
    </source>
</evidence>
<keyword evidence="12" id="KW-1185">Reference proteome</keyword>
<evidence type="ECO:0000259" key="9">
    <source>
        <dbReference type="Pfam" id="PF23559"/>
    </source>
</evidence>
<dbReference type="Gene3D" id="1.10.8.430">
    <property type="entry name" value="Helical domain of apoptotic protease-activating factors"/>
    <property type="match status" value="1"/>
</dbReference>
<protein>
    <recommendedName>
        <fullName evidence="13">NB-ARC domain-containing protein</fullName>
    </recommendedName>
</protein>
<dbReference type="PRINTS" id="PR00364">
    <property type="entry name" value="DISEASERSIST"/>
</dbReference>
<evidence type="ECO:0000256" key="1">
    <source>
        <dbReference type="ARBA" id="ARBA00008894"/>
    </source>
</evidence>
<dbReference type="InterPro" id="IPR027417">
    <property type="entry name" value="P-loop_NTPase"/>
</dbReference>
<evidence type="ECO:0000313" key="11">
    <source>
        <dbReference type="EMBL" id="TVU39508.1"/>
    </source>
</evidence>
<gene>
    <name evidence="11" type="ORF">EJB05_12931</name>
</gene>
<dbReference type="GO" id="GO:0051707">
    <property type="term" value="P:response to other organism"/>
    <property type="evidence" value="ECO:0007669"/>
    <property type="project" value="UniProtKB-ARBA"/>
</dbReference>
<dbReference type="InterPro" id="IPR032675">
    <property type="entry name" value="LRR_dom_sf"/>
</dbReference>
<dbReference type="InterPro" id="IPR041118">
    <property type="entry name" value="Rx_N"/>
</dbReference>
<dbReference type="Pfam" id="PF23559">
    <property type="entry name" value="WHD_DRP"/>
    <property type="match status" value="1"/>
</dbReference>
<dbReference type="Gene3D" id="3.40.50.300">
    <property type="entry name" value="P-loop containing nucleotide triphosphate hydrolases"/>
    <property type="match status" value="1"/>
</dbReference>
<dbReference type="Gene3D" id="3.80.10.10">
    <property type="entry name" value="Ribonuclease Inhibitor"/>
    <property type="match status" value="3"/>
</dbReference>
<dbReference type="InterPro" id="IPR036388">
    <property type="entry name" value="WH-like_DNA-bd_sf"/>
</dbReference>
<dbReference type="InterPro" id="IPR056789">
    <property type="entry name" value="LRR_R13L1-DRL21"/>
</dbReference>
<evidence type="ECO:0000256" key="6">
    <source>
        <dbReference type="ARBA" id="ARBA00022840"/>
    </source>
</evidence>
<dbReference type="Gramene" id="TVU39508">
    <property type="protein sequence ID" value="TVU39508"/>
    <property type="gene ID" value="EJB05_12931"/>
</dbReference>
<evidence type="ECO:0000313" key="12">
    <source>
        <dbReference type="Proteomes" id="UP000324897"/>
    </source>
</evidence>
<dbReference type="GO" id="GO:0005524">
    <property type="term" value="F:ATP binding"/>
    <property type="evidence" value="ECO:0007669"/>
    <property type="project" value="UniProtKB-KW"/>
</dbReference>
<dbReference type="SUPFAM" id="SSF52058">
    <property type="entry name" value="L domain-like"/>
    <property type="match status" value="2"/>
</dbReference>
<keyword evidence="4" id="KW-0547">Nucleotide-binding</keyword>
<accession>A0A5J9VUD1</accession>
<keyword evidence="5" id="KW-0611">Plant defense</keyword>
<dbReference type="Pfam" id="PF00931">
    <property type="entry name" value="NB-ARC"/>
    <property type="match status" value="1"/>
</dbReference>
<dbReference type="Pfam" id="PF18052">
    <property type="entry name" value="Rx_N"/>
    <property type="match status" value="1"/>
</dbReference>
<dbReference type="GO" id="GO:0006952">
    <property type="term" value="P:defense response"/>
    <property type="evidence" value="ECO:0007669"/>
    <property type="project" value="UniProtKB-KW"/>
</dbReference>
<keyword evidence="3" id="KW-0677">Repeat</keyword>